<dbReference type="InterPro" id="IPR050950">
    <property type="entry name" value="HTH-type_LysR_regulators"/>
</dbReference>
<dbReference type="Gene3D" id="3.40.190.290">
    <property type="match status" value="1"/>
</dbReference>
<dbReference type="InterPro" id="IPR036388">
    <property type="entry name" value="WH-like_DNA-bd_sf"/>
</dbReference>
<evidence type="ECO:0000256" key="1">
    <source>
        <dbReference type="ARBA" id="ARBA00009437"/>
    </source>
</evidence>
<dbReference type="EMBL" id="JBHLUN010000002">
    <property type="protein sequence ID" value="MFC0406975.1"/>
    <property type="molecule type" value="Genomic_DNA"/>
</dbReference>
<accession>A0ABV6JNP3</accession>
<dbReference type="InterPro" id="IPR005119">
    <property type="entry name" value="LysR_subst-bd"/>
</dbReference>
<organism evidence="6 7">
    <name type="scientific">Roseomonas elaeocarpi</name>
    <dbReference type="NCBI Taxonomy" id="907779"/>
    <lineage>
        <taxon>Bacteria</taxon>
        <taxon>Pseudomonadati</taxon>
        <taxon>Pseudomonadota</taxon>
        <taxon>Alphaproteobacteria</taxon>
        <taxon>Acetobacterales</taxon>
        <taxon>Roseomonadaceae</taxon>
        <taxon>Roseomonas</taxon>
    </lineage>
</organism>
<dbReference type="InterPro" id="IPR000847">
    <property type="entry name" value="LysR_HTH_N"/>
</dbReference>
<dbReference type="PANTHER" id="PTHR30419:SF8">
    <property type="entry name" value="NITROGEN ASSIMILATION TRANSCRIPTIONAL ACTIVATOR-RELATED"/>
    <property type="match status" value="1"/>
</dbReference>
<keyword evidence="3" id="KW-0238">DNA-binding</keyword>
<evidence type="ECO:0000313" key="6">
    <source>
        <dbReference type="EMBL" id="MFC0406975.1"/>
    </source>
</evidence>
<proteinExistence type="inferred from homology"/>
<dbReference type="Pfam" id="PF03466">
    <property type="entry name" value="LysR_substrate"/>
    <property type="match status" value="1"/>
</dbReference>
<evidence type="ECO:0000256" key="4">
    <source>
        <dbReference type="ARBA" id="ARBA00023163"/>
    </source>
</evidence>
<evidence type="ECO:0000256" key="3">
    <source>
        <dbReference type="ARBA" id="ARBA00023125"/>
    </source>
</evidence>
<dbReference type="Proteomes" id="UP001589865">
    <property type="component" value="Unassembled WGS sequence"/>
</dbReference>
<comment type="similarity">
    <text evidence="1">Belongs to the LysR transcriptional regulatory family.</text>
</comment>
<dbReference type="RefSeq" id="WP_377042667.1">
    <property type="nucleotide sequence ID" value="NZ_JBHLUN010000002.1"/>
</dbReference>
<dbReference type="PANTHER" id="PTHR30419">
    <property type="entry name" value="HTH-TYPE TRANSCRIPTIONAL REGULATOR YBHD"/>
    <property type="match status" value="1"/>
</dbReference>
<dbReference type="Pfam" id="PF00126">
    <property type="entry name" value="HTH_1"/>
    <property type="match status" value="2"/>
</dbReference>
<evidence type="ECO:0000259" key="5">
    <source>
        <dbReference type="PROSITE" id="PS50931"/>
    </source>
</evidence>
<reference evidence="6 7" key="1">
    <citation type="submission" date="2024-09" db="EMBL/GenBank/DDBJ databases">
        <authorList>
            <person name="Sun Q."/>
            <person name="Mori K."/>
        </authorList>
    </citation>
    <scope>NUCLEOTIDE SEQUENCE [LARGE SCALE GENOMIC DNA]</scope>
    <source>
        <strain evidence="6 7">TBRC 5777</strain>
    </source>
</reference>
<dbReference type="InterPro" id="IPR036390">
    <property type="entry name" value="WH_DNA-bd_sf"/>
</dbReference>
<dbReference type="Gene3D" id="1.10.10.10">
    <property type="entry name" value="Winged helix-like DNA-binding domain superfamily/Winged helix DNA-binding domain"/>
    <property type="match status" value="2"/>
</dbReference>
<name>A0ABV6JNP3_9PROT</name>
<gene>
    <name evidence="6" type="ORF">ACFFGY_01860</name>
</gene>
<protein>
    <submittedName>
        <fullName evidence="6">LysR family transcriptional regulator</fullName>
    </submittedName>
</protein>
<sequence length="412" mass="44395">MSGSRGAERASAISFRQLRLFTMVGDLRSARRASEECGLSQPAVTQALSKFEQQVGARLIDRRASGSYLNELGSIFHARAVRCFAQIEQALAESGAAASREAARSVSNRLTRTQLRVLIGVVEHGSFERAAEALDLSVSSLHRAARGLESNLRVSLFYRTAAGMLVSPAGAVFGRRMKLALQEIELGIDEVEVAGGGTSRPIVIGAMPFGGSVLLASALDNLLALHPRADIRIINDTAPAMGRSLRDGNVDLVVGLLHEREEDEEVVALPLAPTPYSVVARRGHALMRRGKVELADLAGCDWVVGTRGSSRRACFEQMFPHGAKPRTQIETCALTVLHHLLRSSDRLTLMTSYELEHSDDALRAIPFGPISPVPSIGITMRAGWLPTRLHADFIEIVRTKAAAAAAPMRQAG</sequence>
<feature type="domain" description="HTH lysR-type" evidence="5">
    <location>
        <begin position="13"/>
        <end position="70"/>
    </location>
</feature>
<dbReference type="SUPFAM" id="SSF46785">
    <property type="entry name" value="Winged helix' DNA-binding domain"/>
    <property type="match status" value="2"/>
</dbReference>
<feature type="domain" description="HTH lysR-type" evidence="5">
    <location>
        <begin position="110"/>
        <end position="167"/>
    </location>
</feature>
<evidence type="ECO:0000313" key="7">
    <source>
        <dbReference type="Proteomes" id="UP001589865"/>
    </source>
</evidence>
<keyword evidence="4" id="KW-0804">Transcription</keyword>
<comment type="caution">
    <text evidence="6">The sequence shown here is derived from an EMBL/GenBank/DDBJ whole genome shotgun (WGS) entry which is preliminary data.</text>
</comment>
<dbReference type="PROSITE" id="PS50931">
    <property type="entry name" value="HTH_LYSR"/>
    <property type="match status" value="2"/>
</dbReference>
<evidence type="ECO:0000256" key="2">
    <source>
        <dbReference type="ARBA" id="ARBA00023015"/>
    </source>
</evidence>
<keyword evidence="2" id="KW-0805">Transcription regulation</keyword>
<dbReference type="SUPFAM" id="SSF53850">
    <property type="entry name" value="Periplasmic binding protein-like II"/>
    <property type="match status" value="1"/>
</dbReference>
<keyword evidence="7" id="KW-1185">Reference proteome</keyword>